<protein>
    <submittedName>
        <fullName evidence="1">Uncharacterized protein</fullName>
    </submittedName>
</protein>
<comment type="caution">
    <text evidence="1">The sequence shown here is derived from an EMBL/GenBank/DDBJ whole genome shotgun (WGS) entry which is preliminary data.</text>
</comment>
<dbReference type="AlphaFoldDB" id="A0A137SS72"/>
<reference evidence="1 2" key="1">
    <citation type="submission" date="2016-02" db="EMBL/GenBank/DDBJ databases">
        <authorList>
            <person name="Wen L."/>
            <person name="He K."/>
            <person name="Yang H."/>
        </authorList>
    </citation>
    <scope>NUCLEOTIDE SEQUENCE [LARGE SCALE GENOMIC DNA]</scope>
    <source>
        <strain evidence="1 2">GED7880</strain>
    </source>
</reference>
<evidence type="ECO:0000313" key="1">
    <source>
        <dbReference type="EMBL" id="KXO15265.1"/>
    </source>
</evidence>
<dbReference type="Proteomes" id="UP000070093">
    <property type="component" value="Unassembled WGS sequence"/>
</dbReference>
<accession>A0A137SS72</accession>
<evidence type="ECO:0000313" key="2">
    <source>
        <dbReference type="Proteomes" id="UP000070093"/>
    </source>
</evidence>
<organism evidence="1 2">
    <name type="scientific">Prevotella bivia</name>
    <dbReference type="NCBI Taxonomy" id="28125"/>
    <lineage>
        <taxon>Bacteria</taxon>
        <taxon>Pseudomonadati</taxon>
        <taxon>Bacteroidota</taxon>
        <taxon>Bacteroidia</taxon>
        <taxon>Bacteroidales</taxon>
        <taxon>Prevotellaceae</taxon>
        <taxon>Prevotella</taxon>
    </lineage>
</organism>
<name>A0A137SS72_9BACT</name>
<proteinExistence type="predicted"/>
<dbReference type="PATRIC" id="fig|28125.4.peg.1938"/>
<dbReference type="RefSeq" id="WP_196491343.1">
    <property type="nucleotide sequence ID" value="NZ_KQ965707.1"/>
</dbReference>
<dbReference type="EMBL" id="LTAG01000111">
    <property type="protein sequence ID" value="KXO15265.1"/>
    <property type="molecule type" value="Genomic_DNA"/>
</dbReference>
<dbReference type="STRING" id="28125.HMPREF3202_01945"/>
<gene>
    <name evidence="1" type="ORF">HMPREF3202_01945</name>
</gene>
<sequence length="56" mass="6929">MANKRDNLLYKLRKKGVRVLTRERTIFFAFDREPFDVVQVKRLCREYHFNVQLELQ</sequence>